<keyword evidence="2" id="KW-0223">Dioxygenase</keyword>
<evidence type="ECO:0000313" key="11">
    <source>
        <dbReference type="Proteomes" id="UP001420932"/>
    </source>
</evidence>
<dbReference type="InterPro" id="IPR050231">
    <property type="entry name" value="Iron_ascorbate_oxido_reductase"/>
</dbReference>
<evidence type="ECO:0000256" key="6">
    <source>
        <dbReference type="ARBA" id="ARBA00061282"/>
    </source>
</evidence>
<dbReference type="SUPFAM" id="SSF51197">
    <property type="entry name" value="Clavaminate synthase-like"/>
    <property type="match status" value="1"/>
</dbReference>
<evidence type="ECO:0000256" key="5">
    <source>
        <dbReference type="ARBA" id="ARBA00052204"/>
    </source>
</evidence>
<evidence type="ECO:0000256" key="8">
    <source>
        <dbReference type="RuleBase" id="RU003682"/>
    </source>
</evidence>
<comment type="caution">
    <text evidence="10">The sequence shown here is derived from an EMBL/GenBank/DDBJ whole genome shotgun (WGS) entry which is preliminary data.</text>
</comment>
<keyword evidence="11" id="KW-1185">Reference proteome</keyword>
<dbReference type="Pfam" id="PF03171">
    <property type="entry name" value="2OG-FeII_Oxy"/>
    <property type="match status" value="1"/>
</dbReference>
<reference evidence="10 11" key="1">
    <citation type="submission" date="2024-01" db="EMBL/GenBank/DDBJ databases">
        <title>Genome assemblies of Stephania.</title>
        <authorList>
            <person name="Yang L."/>
        </authorList>
    </citation>
    <scope>NUCLEOTIDE SEQUENCE [LARGE SCALE GENOMIC DNA]</scope>
    <source>
        <strain evidence="10">YNDBR</strain>
        <tissue evidence="10">Leaf</tissue>
    </source>
</reference>
<comment type="catalytic activity">
    <reaction evidence="5">
        <text>gibberellin A1 + 2-oxoglutarate + O2 = gibberellin A8 + succinate + CO2</text>
        <dbReference type="Rhea" id="RHEA:15005"/>
        <dbReference type="ChEBI" id="CHEBI:15379"/>
        <dbReference type="ChEBI" id="CHEBI:16526"/>
        <dbReference type="ChEBI" id="CHEBI:16810"/>
        <dbReference type="ChEBI" id="CHEBI:30031"/>
        <dbReference type="ChEBI" id="CHEBI:58524"/>
        <dbReference type="ChEBI" id="CHEBI:58594"/>
        <dbReference type="EC" id="1.14.11.13"/>
    </reaction>
</comment>
<dbReference type="InterPro" id="IPR027443">
    <property type="entry name" value="IPNS-like_sf"/>
</dbReference>
<evidence type="ECO:0000256" key="1">
    <source>
        <dbReference type="ARBA" id="ARBA00022723"/>
    </source>
</evidence>
<proteinExistence type="inferred from homology"/>
<dbReference type="GO" id="GO:0045543">
    <property type="term" value="F:gibberellin 2-beta-dioxygenase activity"/>
    <property type="evidence" value="ECO:0007669"/>
    <property type="project" value="UniProtKB-EC"/>
</dbReference>
<dbReference type="Pfam" id="PF14226">
    <property type="entry name" value="DIOX_N"/>
    <property type="match status" value="1"/>
</dbReference>
<evidence type="ECO:0000256" key="2">
    <source>
        <dbReference type="ARBA" id="ARBA00022964"/>
    </source>
</evidence>
<evidence type="ECO:0000256" key="7">
    <source>
        <dbReference type="ARBA" id="ARBA00066708"/>
    </source>
</evidence>
<dbReference type="Proteomes" id="UP001420932">
    <property type="component" value="Unassembled WGS sequence"/>
</dbReference>
<organism evidence="10 11">
    <name type="scientific">Stephania yunnanensis</name>
    <dbReference type="NCBI Taxonomy" id="152371"/>
    <lineage>
        <taxon>Eukaryota</taxon>
        <taxon>Viridiplantae</taxon>
        <taxon>Streptophyta</taxon>
        <taxon>Embryophyta</taxon>
        <taxon>Tracheophyta</taxon>
        <taxon>Spermatophyta</taxon>
        <taxon>Magnoliopsida</taxon>
        <taxon>Ranunculales</taxon>
        <taxon>Menispermaceae</taxon>
        <taxon>Menispermoideae</taxon>
        <taxon>Cissampelideae</taxon>
        <taxon>Stephania</taxon>
    </lineage>
</organism>
<evidence type="ECO:0000313" key="10">
    <source>
        <dbReference type="EMBL" id="KAK9150935.1"/>
    </source>
</evidence>
<dbReference type="PANTHER" id="PTHR47990">
    <property type="entry name" value="2-OXOGLUTARATE (2OG) AND FE(II)-DEPENDENT OXYGENASE SUPERFAMILY PROTEIN-RELATED"/>
    <property type="match status" value="1"/>
</dbReference>
<keyword evidence="3 8" id="KW-0560">Oxidoreductase</keyword>
<dbReference type="AlphaFoldDB" id="A0AAP0KF78"/>
<accession>A0AAP0KF78</accession>
<protein>
    <recommendedName>
        <fullName evidence="7">gibberellin 2beta-dioxygenase</fullName>
        <ecNumber evidence="7">1.14.11.13</ecNumber>
    </recommendedName>
</protein>
<keyword evidence="4 8" id="KW-0408">Iron</keyword>
<evidence type="ECO:0000256" key="4">
    <source>
        <dbReference type="ARBA" id="ARBA00023004"/>
    </source>
</evidence>
<dbReference type="PROSITE" id="PS51471">
    <property type="entry name" value="FE2OG_OXY"/>
    <property type="match status" value="1"/>
</dbReference>
<dbReference type="InterPro" id="IPR005123">
    <property type="entry name" value="Oxoglu/Fe-dep_dioxygenase_dom"/>
</dbReference>
<dbReference type="EMBL" id="JBBNAF010000004">
    <property type="protein sequence ID" value="KAK9150935.1"/>
    <property type="molecule type" value="Genomic_DNA"/>
</dbReference>
<dbReference type="EC" id="1.14.11.13" evidence="7"/>
<evidence type="ECO:0000259" key="9">
    <source>
        <dbReference type="PROSITE" id="PS51471"/>
    </source>
</evidence>
<dbReference type="InterPro" id="IPR026992">
    <property type="entry name" value="DIOX_N"/>
</dbReference>
<dbReference type="FunFam" id="2.60.120.330:FF:000014">
    <property type="entry name" value="Gibberellin 2-beta-dioxygenase 1"/>
    <property type="match status" value="1"/>
</dbReference>
<gene>
    <name evidence="10" type="ORF">Syun_009244</name>
</gene>
<keyword evidence="1 8" id="KW-0479">Metal-binding</keyword>
<evidence type="ECO:0000256" key="3">
    <source>
        <dbReference type="ARBA" id="ARBA00023002"/>
    </source>
</evidence>
<comment type="similarity">
    <text evidence="6">Belongs to the iron/ascorbate-dependent oxidoreductase family. GA2OX subfamily.</text>
</comment>
<dbReference type="GO" id="GO:0046872">
    <property type="term" value="F:metal ion binding"/>
    <property type="evidence" value="ECO:0007669"/>
    <property type="project" value="UniProtKB-KW"/>
</dbReference>
<name>A0AAP0KF78_9MAGN</name>
<dbReference type="InterPro" id="IPR044861">
    <property type="entry name" value="IPNS-like_FE2OG_OXY"/>
</dbReference>
<sequence>MVVLSTSTFDFNFSPIKPCKQTNNVDTALMMIPVVDLSSHDAKSQLLKACEEFGFFKVINHRVPIESITSLESKAVKFFSLAQKEKDKSGPPDPFGYGNKSIGPNGDVGWVEYLMLKTDPLFLSQRCRAFYGEDPLGFCNAVSDYVEAVKGLGREVLELLAEGAWMKQRNALSRLMMDEESDSVLRLNHYPSRPDVRVSTINNVLGFGEHTDPQIISILRSNSAPGLEISLEDGSWVAVPSDPTSFFILVGDSLQVMSNGRFRSVKHRVMTNGLRPRLSMIYFVGPSLQEKICPMKELMREGEESMYKEFTWNEYKKAAYKTKLGEQQFQVAA</sequence>
<dbReference type="Gene3D" id="2.60.120.330">
    <property type="entry name" value="B-lactam Antibiotic, Isopenicillin N Synthase, Chain"/>
    <property type="match status" value="1"/>
</dbReference>
<feature type="domain" description="Fe2OG dioxygenase" evidence="9">
    <location>
        <begin position="180"/>
        <end position="286"/>
    </location>
</feature>